<dbReference type="SUPFAM" id="SSF47819">
    <property type="entry name" value="HRDC-like"/>
    <property type="match status" value="1"/>
</dbReference>
<comment type="caution">
    <text evidence="2">The sequence shown here is derived from an EMBL/GenBank/DDBJ whole genome shotgun (WGS) entry which is preliminary data.</text>
</comment>
<dbReference type="Gene3D" id="1.10.150.80">
    <property type="entry name" value="HRDC domain"/>
    <property type="match status" value="1"/>
</dbReference>
<keyword evidence="3" id="KW-1185">Reference proteome</keyword>
<name>A0A419SQR5_9BACL</name>
<reference evidence="2 3" key="1">
    <citation type="submission" date="2016-08" db="EMBL/GenBank/DDBJ databases">
        <title>Novel Firmicute Genomes.</title>
        <authorList>
            <person name="Poppleton D.I."/>
            <person name="Gribaldo S."/>
        </authorList>
    </citation>
    <scope>NUCLEOTIDE SEQUENCE [LARGE SCALE GENOMIC DNA]</scope>
    <source>
        <strain evidence="2 3">RAOx-1</strain>
    </source>
</reference>
<dbReference type="Pfam" id="PF00570">
    <property type="entry name" value="HRDC"/>
    <property type="match status" value="1"/>
</dbReference>
<dbReference type="GO" id="GO:0000166">
    <property type="term" value="F:nucleotide binding"/>
    <property type="evidence" value="ECO:0007669"/>
    <property type="project" value="InterPro"/>
</dbReference>
<dbReference type="GO" id="GO:0003676">
    <property type="term" value="F:nucleic acid binding"/>
    <property type="evidence" value="ECO:0007669"/>
    <property type="project" value="InterPro"/>
</dbReference>
<accession>A0A419SQR5</accession>
<dbReference type="PROSITE" id="PS50967">
    <property type="entry name" value="HRDC"/>
    <property type="match status" value="1"/>
</dbReference>
<evidence type="ECO:0000313" key="3">
    <source>
        <dbReference type="Proteomes" id="UP000284219"/>
    </source>
</evidence>
<feature type="domain" description="HRDC" evidence="1">
    <location>
        <begin position="107"/>
        <end position="187"/>
    </location>
</feature>
<dbReference type="AlphaFoldDB" id="A0A419SQR5"/>
<dbReference type="InterPro" id="IPR044876">
    <property type="entry name" value="HRDC_dom_sf"/>
</dbReference>
<dbReference type="InterPro" id="IPR002121">
    <property type="entry name" value="HRDC_dom"/>
</dbReference>
<organism evidence="2 3">
    <name type="scientific">Ammoniphilus oxalaticus</name>
    <dbReference type="NCBI Taxonomy" id="66863"/>
    <lineage>
        <taxon>Bacteria</taxon>
        <taxon>Bacillati</taxon>
        <taxon>Bacillota</taxon>
        <taxon>Bacilli</taxon>
        <taxon>Bacillales</taxon>
        <taxon>Paenibacillaceae</taxon>
        <taxon>Aneurinibacillus group</taxon>
        <taxon>Ammoniphilus</taxon>
    </lineage>
</organism>
<proteinExistence type="predicted"/>
<protein>
    <recommendedName>
        <fullName evidence="1">HRDC domain-containing protein</fullName>
    </recommendedName>
</protein>
<evidence type="ECO:0000313" key="2">
    <source>
        <dbReference type="EMBL" id="RKD26799.1"/>
    </source>
</evidence>
<sequence length="347" mass="40293">MKFGAMIENIEYVVTLDKPHGERGKMMLLQRDGAFETQWSLLGTDEEELSIQYAGPSLELAWQAAETLILDKIKQGYQLHNPFIPHLLETLSPRFTLSRKMGYYAAQHFNPSLYKELKEWRRSAAATNKLPPYIIATDKLLTLLAAFIPHQDQQLEQLPGVGEQRKAQYGAEILEITKKYEQPRPFPLGWVEEEVRWDTLAFWMISEHRLQKQKRQLRTEQERDERVHLLQLIKAATPIEEAIKQLNLSMEIVLKRIQQLAEMGYDPLEYVKSQVAAIQERQQITELVARLGGERLKPIYTQLYGTDEEGVERSEVGERYNRIRLVRAYLSWSEADKSSRALKGEVV</sequence>
<dbReference type="Proteomes" id="UP000284219">
    <property type="component" value="Unassembled WGS sequence"/>
</dbReference>
<dbReference type="InterPro" id="IPR010997">
    <property type="entry name" value="HRDC-like_sf"/>
</dbReference>
<dbReference type="EMBL" id="MCHY01000002">
    <property type="protein sequence ID" value="RKD26799.1"/>
    <property type="molecule type" value="Genomic_DNA"/>
</dbReference>
<evidence type="ECO:0000259" key="1">
    <source>
        <dbReference type="PROSITE" id="PS50967"/>
    </source>
</evidence>
<dbReference type="SMART" id="SM00341">
    <property type="entry name" value="HRDC"/>
    <property type="match status" value="1"/>
</dbReference>
<dbReference type="OrthoDB" id="26793at2"/>
<gene>
    <name evidence="2" type="ORF">BEP19_16515</name>
</gene>